<accession>A0A0G1S2V0</accession>
<dbReference type="Gene3D" id="1.10.940.10">
    <property type="entry name" value="NusB-like"/>
    <property type="match status" value="1"/>
</dbReference>
<dbReference type="GO" id="GO:0031564">
    <property type="term" value="P:transcription antitermination"/>
    <property type="evidence" value="ECO:0007669"/>
    <property type="project" value="UniProtKB-KW"/>
</dbReference>
<reference evidence="7 8" key="1">
    <citation type="journal article" date="2015" name="Nature">
        <title>rRNA introns, odd ribosomes, and small enigmatic genomes across a large radiation of phyla.</title>
        <authorList>
            <person name="Brown C.T."/>
            <person name="Hug L.A."/>
            <person name="Thomas B.C."/>
            <person name="Sharon I."/>
            <person name="Castelle C.J."/>
            <person name="Singh A."/>
            <person name="Wilkins M.J."/>
            <person name="Williams K.H."/>
            <person name="Banfield J.F."/>
        </authorList>
    </citation>
    <scope>NUCLEOTIDE SEQUENCE [LARGE SCALE GENOMIC DNA]</scope>
</reference>
<dbReference type="GO" id="GO:0006353">
    <property type="term" value="P:DNA-templated transcription termination"/>
    <property type="evidence" value="ECO:0007669"/>
    <property type="project" value="InterPro"/>
</dbReference>
<dbReference type="InterPro" id="IPR035926">
    <property type="entry name" value="NusB-like_sf"/>
</dbReference>
<evidence type="ECO:0000259" key="6">
    <source>
        <dbReference type="Pfam" id="PF01029"/>
    </source>
</evidence>
<dbReference type="InterPro" id="IPR011605">
    <property type="entry name" value="NusB_fam"/>
</dbReference>
<dbReference type="Pfam" id="PF01029">
    <property type="entry name" value="NusB"/>
    <property type="match status" value="1"/>
</dbReference>
<evidence type="ECO:0000313" key="8">
    <source>
        <dbReference type="Proteomes" id="UP000034364"/>
    </source>
</evidence>
<dbReference type="GO" id="GO:0003723">
    <property type="term" value="F:RNA binding"/>
    <property type="evidence" value="ECO:0007669"/>
    <property type="project" value="UniProtKB-KW"/>
</dbReference>
<evidence type="ECO:0000256" key="2">
    <source>
        <dbReference type="ARBA" id="ARBA00022814"/>
    </source>
</evidence>
<dbReference type="AlphaFoldDB" id="A0A0G1S2V0"/>
<dbReference type="Proteomes" id="UP000034364">
    <property type="component" value="Unassembled WGS sequence"/>
</dbReference>
<sequence>MKTSSDPRHLHRSKIIQHLFSSSFQKKPDPIVRHIWKCLDRIDPQIVNSAPEWPLEKLNPVDLAILRLAVYELTIDKKAPFKVIIDEAVELAKKYGGSGSPAFINGSLGKLVKLNYLDQA</sequence>
<keyword evidence="2" id="KW-0889">Transcription antitermination</keyword>
<evidence type="ECO:0000256" key="4">
    <source>
        <dbReference type="ARBA" id="ARBA00023015"/>
    </source>
</evidence>
<proteinExistence type="inferred from homology"/>
<keyword evidence="4" id="KW-0805">Transcription regulation</keyword>
<dbReference type="NCBIfam" id="TIGR01951">
    <property type="entry name" value="nusB"/>
    <property type="match status" value="1"/>
</dbReference>
<comment type="caution">
    <text evidence="7">The sequence shown here is derived from an EMBL/GenBank/DDBJ whole genome shotgun (WGS) entry which is preliminary data.</text>
</comment>
<dbReference type="SUPFAM" id="SSF48013">
    <property type="entry name" value="NusB-like"/>
    <property type="match status" value="1"/>
</dbReference>
<dbReference type="InterPro" id="IPR006027">
    <property type="entry name" value="NusB_RsmB_TIM44"/>
</dbReference>
<evidence type="ECO:0000256" key="5">
    <source>
        <dbReference type="ARBA" id="ARBA00023163"/>
    </source>
</evidence>
<evidence type="ECO:0000256" key="3">
    <source>
        <dbReference type="ARBA" id="ARBA00022884"/>
    </source>
</evidence>
<dbReference type="PATRIC" id="fig|1618353.3.peg.681"/>
<evidence type="ECO:0000256" key="1">
    <source>
        <dbReference type="ARBA" id="ARBA00005952"/>
    </source>
</evidence>
<dbReference type="GO" id="GO:0005829">
    <property type="term" value="C:cytosol"/>
    <property type="evidence" value="ECO:0007669"/>
    <property type="project" value="TreeGrafter"/>
</dbReference>
<protein>
    <submittedName>
        <fullName evidence="7">N utilization substance protein B-like protein</fullName>
    </submittedName>
</protein>
<evidence type="ECO:0000313" key="7">
    <source>
        <dbReference type="EMBL" id="KKU63667.1"/>
    </source>
</evidence>
<name>A0A0G1S2V0_9BACT</name>
<dbReference type="PANTHER" id="PTHR11078:SF3">
    <property type="entry name" value="ANTITERMINATION NUSB DOMAIN-CONTAINING PROTEIN"/>
    <property type="match status" value="1"/>
</dbReference>
<keyword evidence="5" id="KW-0804">Transcription</keyword>
<feature type="domain" description="NusB/RsmB/TIM44" evidence="6">
    <location>
        <begin position="31"/>
        <end position="112"/>
    </location>
</feature>
<dbReference type="PANTHER" id="PTHR11078">
    <property type="entry name" value="N UTILIZATION SUBSTANCE PROTEIN B-RELATED"/>
    <property type="match status" value="1"/>
</dbReference>
<gene>
    <name evidence="7" type="ORF">UX87_C0019G0034</name>
</gene>
<keyword evidence="3" id="KW-0694">RNA-binding</keyword>
<dbReference type="EMBL" id="LCNV01000019">
    <property type="protein sequence ID" value="KKU63667.1"/>
    <property type="molecule type" value="Genomic_DNA"/>
</dbReference>
<comment type="similarity">
    <text evidence="1">Belongs to the NusB family.</text>
</comment>
<organism evidence="7 8">
    <name type="scientific">Candidatus Amesbacteria bacterium GW2011_GWA1_47_16</name>
    <dbReference type="NCBI Taxonomy" id="1618353"/>
    <lineage>
        <taxon>Bacteria</taxon>
        <taxon>Candidatus Amesiibacteriota</taxon>
    </lineage>
</organism>